<organism evidence="4 5">
    <name type="scientific">Puccinia graminis f. sp. tritici</name>
    <dbReference type="NCBI Taxonomy" id="56615"/>
    <lineage>
        <taxon>Eukaryota</taxon>
        <taxon>Fungi</taxon>
        <taxon>Dikarya</taxon>
        <taxon>Basidiomycota</taxon>
        <taxon>Pucciniomycotina</taxon>
        <taxon>Pucciniomycetes</taxon>
        <taxon>Pucciniales</taxon>
        <taxon>Pucciniaceae</taxon>
        <taxon>Puccinia</taxon>
    </lineage>
</organism>
<keyword evidence="1" id="KW-0175">Coiled coil</keyword>
<feature type="compositionally biased region" description="Basic and acidic residues" evidence="2">
    <location>
        <begin position="506"/>
        <end position="523"/>
    </location>
</feature>
<evidence type="ECO:0000259" key="3">
    <source>
        <dbReference type="Pfam" id="PF17921"/>
    </source>
</evidence>
<gene>
    <name evidence="4" type="ORF">PGT21_011293</name>
</gene>
<dbReference type="OrthoDB" id="2516470at2759"/>
<feature type="region of interest" description="Disordered" evidence="2">
    <location>
        <begin position="397"/>
        <end position="427"/>
    </location>
</feature>
<dbReference type="AlphaFoldDB" id="A0A5B0PX97"/>
<protein>
    <recommendedName>
        <fullName evidence="3">Integrase zinc-binding domain-containing protein</fullName>
    </recommendedName>
</protein>
<feature type="compositionally biased region" description="Low complexity" evidence="2">
    <location>
        <begin position="1"/>
        <end position="16"/>
    </location>
</feature>
<dbReference type="EMBL" id="VSWC01000040">
    <property type="protein sequence ID" value="KAA1105541.1"/>
    <property type="molecule type" value="Genomic_DNA"/>
</dbReference>
<name>A0A5B0PX97_PUCGR</name>
<keyword evidence="5" id="KW-1185">Reference proteome</keyword>
<accession>A0A5B0PX97</accession>
<feature type="compositionally biased region" description="Low complexity" evidence="2">
    <location>
        <begin position="63"/>
        <end position="81"/>
    </location>
</feature>
<dbReference type="Gene3D" id="1.10.340.70">
    <property type="match status" value="1"/>
</dbReference>
<feature type="coiled-coil region" evidence="1">
    <location>
        <begin position="101"/>
        <end position="135"/>
    </location>
</feature>
<feature type="compositionally biased region" description="Low complexity" evidence="2">
    <location>
        <begin position="547"/>
        <end position="563"/>
    </location>
</feature>
<feature type="compositionally biased region" description="Polar residues" evidence="2">
    <location>
        <begin position="20"/>
        <end position="53"/>
    </location>
</feature>
<comment type="caution">
    <text evidence="4">The sequence shown here is derived from an EMBL/GenBank/DDBJ whole genome shotgun (WGS) entry which is preliminary data.</text>
</comment>
<reference evidence="4 5" key="1">
    <citation type="submission" date="2019-05" db="EMBL/GenBank/DDBJ databases">
        <title>Emergence of the Ug99 lineage of the wheat stem rust pathogen through somatic hybridization.</title>
        <authorList>
            <person name="Li F."/>
            <person name="Upadhyaya N.M."/>
            <person name="Sperschneider J."/>
            <person name="Matny O."/>
            <person name="Nguyen-Phuc H."/>
            <person name="Mago R."/>
            <person name="Raley C."/>
            <person name="Miller M.E."/>
            <person name="Silverstein K.A.T."/>
            <person name="Henningsen E."/>
            <person name="Hirsch C.D."/>
            <person name="Visser B."/>
            <person name="Pretorius Z.A."/>
            <person name="Steffenson B.J."/>
            <person name="Schwessinger B."/>
            <person name="Dodds P.N."/>
            <person name="Figueroa M."/>
        </authorList>
    </citation>
    <scope>NUCLEOTIDE SEQUENCE [LARGE SCALE GENOMIC DNA]</scope>
    <source>
        <strain evidence="4">21-0</strain>
    </source>
</reference>
<proteinExistence type="predicted"/>
<evidence type="ECO:0000313" key="5">
    <source>
        <dbReference type="Proteomes" id="UP000324748"/>
    </source>
</evidence>
<evidence type="ECO:0000313" key="4">
    <source>
        <dbReference type="EMBL" id="KAA1105541.1"/>
    </source>
</evidence>
<feature type="domain" description="Integrase zinc-binding" evidence="3">
    <location>
        <begin position="620"/>
        <end position="661"/>
    </location>
</feature>
<dbReference type="Pfam" id="PF17921">
    <property type="entry name" value="Integrase_H2C2"/>
    <property type="match status" value="1"/>
</dbReference>
<feature type="region of interest" description="Disordered" evidence="2">
    <location>
        <begin position="1"/>
        <end position="97"/>
    </location>
</feature>
<evidence type="ECO:0000256" key="2">
    <source>
        <dbReference type="SAM" id="MobiDB-lite"/>
    </source>
</evidence>
<feature type="compositionally biased region" description="Polar residues" evidence="2">
    <location>
        <begin position="82"/>
        <end position="97"/>
    </location>
</feature>
<dbReference type="Proteomes" id="UP000324748">
    <property type="component" value="Unassembled WGS sequence"/>
</dbReference>
<evidence type="ECO:0000256" key="1">
    <source>
        <dbReference type="SAM" id="Coils"/>
    </source>
</evidence>
<sequence length="738" mass="82418">MNSDSESDLSSPGSPEVSFRMSQSNDPQSESNTPQYRSSTPTLNNPIGMSNPNSPAPRRFLTPPGFESGSPSRSPSPLLPSNQESSNDSNPVDDTNISSLLSNLRIDQQAHSESINNLQRQIRDNEETVRDLNSLQSLHSDVVKMQLGFHEELLNCHKAVDSINQAANQRFERLERILDSVNPSHSPTRDALDVPLYPHIYFSGNPRETNQFCFFIREVLYSAAQRFGSEKEKIMWIAAHFRTEKGKPGELCPSYNWWRGLLGRNAQVLGLPPGRASSHAEYAIDQLRSAENFIAAIESTFTNHCEDEDARAALYECRQGNRTLEEFNIIFNSLLFMVQLADITKCELYECAINPRIVQLGKIRGGWSQITNIERKQELAAELAKDSEGMNMINRINNPIPHPPPPPRAEHRFESTHPPPAQPPRLSDGVPIDLDAISSELKFTFPVFRQYCLKRAICQRCGGDFDANHRNLKGCTLPTSAHMTLAQKVAMWKKWVAAEEFRDKELKDKGKKRESVLEIDTDKKGKKRAVEVPASASSAPPMPTPVPVDSSSNVASNQASSSNHTLESDSISTQPLSLADIFLQAQLEEMDLDDCKNNPADAPSRREDFVGESKPVSEAYGHPGVARTLSTLTRSFSWLNVRKAVLVYVRSCDSCQRVKARRLGQDARYVSPNSGENRGLVSGVKQAYYDSGLVVDWSKLKAILDVRLVRKDSFRQSYYQNYGAQAKKKDIGLAAVIK</sequence>
<dbReference type="InterPro" id="IPR041588">
    <property type="entry name" value="Integrase_H2C2"/>
</dbReference>
<feature type="region of interest" description="Disordered" evidence="2">
    <location>
        <begin position="506"/>
        <end position="571"/>
    </location>
</feature>